<evidence type="ECO:0000313" key="3">
    <source>
        <dbReference type="Proteomes" id="UP000789759"/>
    </source>
</evidence>
<organism evidence="2 3">
    <name type="scientific">Cetraspora pellucida</name>
    <dbReference type="NCBI Taxonomy" id="1433469"/>
    <lineage>
        <taxon>Eukaryota</taxon>
        <taxon>Fungi</taxon>
        <taxon>Fungi incertae sedis</taxon>
        <taxon>Mucoromycota</taxon>
        <taxon>Glomeromycotina</taxon>
        <taxon>Glomeromycetes</taxon>
        <taxon>Diversisporales</taxon>
        <taxon>Gigasporaceae</taxon>
        <taxon>Cetraspora</taxon>
    </lineage>
</organism>
<dbReference type="AlphaFoldDB" id="A0A9N9I419"/>
<comment type="caution">
    <text evidence="2">The sequence shown here is derived from an EMBL/GenBank/DDBJ whole genome shotgun (WGS) entry which is preliminary data.</text>
</comment>
<dbReference type="PANTHER" id="PTHR31569:SF4">
    <property type="entry name" value="SWIM-TYPE DOMAIN-CONTAINING PROTEIN"/>
    <property type="match status" value="1"/>
</dbReference>
<dbReference type="GO" id="GO:0000981">
    <property type="term" value="F:DNA-binding transcription factor activity, RNA polymerase II-specific"/>
    <property type="evidence" value="ECO:0007669"/>
    <property type="project" value="InterPro"/>
</dbReference>
<dbReference type="Pfam" id="PF08731">
    <property type="entry name" value="AFT"/>
    <property type="match status" value="1"/>
</dbReference>
<gene>
    <name evidence="2" type="ORF">CPELLU_LOCUS12784</name>
</gene>
<dbReference type="EMBL" id="CAJVQA010012739">
    <property type="protein sequence ID" value="CAG8719131.1"/>
    <property type="molecule type" value="Genomic_DNA"/>
</dbReference>
<reference evidence="2" key="1">
    <citation type="submission" date="2021-06" db="EMBL/GenBank/DDBJ databases">
        <authorList>
            <person name="Kallberg Y."/>
            <person name="Tangrot J."/>
            <person name="Rosling A."/>
        </authorList>
    </citation>
    <scope>NUCLEOTIDE SEQUENCE</scope>
    <source>
        <strain evidence="2">FL966</strain>
    </source>
</reference>
<dbReference type="Pfam" id="PF10551">
    <property type="entry name" value="MULE"/>
    <property type="match status" value="1"/>
</dbReference>
<dbReference type="GO" id="GO:0008270">
    <property type="term" value="F:zinc ion binding"/>
    <property type="evidence" value="ECO:0007669"/>
    <property type="project" value="InterPro"/>
</dbReference>
<dbReference type="SUPFAM" id="SSF57756">
    <property type="entry name" value="Retrovirus zinc finger-like domains"/>
    <property type="match status" value="1"/>
</dbReference>
<dbReference type="PANTHER" id="PTHR31569">
    <property type="entry name" value="SWIM-TYPE DOMAIN-CONTAINING PROTEIN"/>
    <property type="match status" value="1"/>
</dbReference>
<proteinExistence type="predicted"/>
<dbReference type="SMART" id="SM00343">
    <property type="entry name" value="ZnF_C2HC"/>
    <property type="match status" value="2"/>
</dbReference>
<sequence>MSLSLPSVGSFASREDLINHVKTHAFNHGYAVSTKRSEKDKFVYLKCDRGSHYNNRLNLIDETRQRNTSTRLIDCPFELYGKKMEDGQWHLTIKNANHNHEASEDISGHPSSHHLNKDDQKRVQEMFIAGIYPYEILSTFCQSNPDSLVISKTIYNARDKVRRDNLQGRTPIQALLDKLIEGNFEYDYQYDQSGNLTHLFFAHPKSIVLTKTYNSVLLINCTYKTNKFKMPLLYVVGMTNFNITFSSCFAFLKSEQKEDYNWALTRVAYIFDDISKFQVIVTDRELALMHAIRTIFPESHNLLCIWHIEKNMLINCRRHFSTKGEWSIFLESNLTTLKVEGAHAALKRYLQVSVGNLHAIHEKISLALENRYQEIKTMISQEMIQIPQAQNKSFYAQVVTKVSTFALKKVHEQFLKASSVTPENPLQPCSDAFKSSMGCSVEVKNHPQLLTKRDLSTFELVMEKQRKCGLCHGTGHNSRMCPNAESESSKSSQRKCGLCHEIGHNSRTCPNAESESSDSS</sequence>
<accession>A0A9N9I419</accession>
<dbReference type="Proteomes" id="UP000789759">
    <property type="component" value="Unassembled WGS sequence"/>
</dbReference>
<feature type="domain" description="CCHC-type" evidence="1">
    <location>
        <begin position="495"/>
        <end position="511"/>
    </location>
</feature>
<dbReference type="InterPro" id="IPR036875">
    <property type="entry name" value="Znf_CCHC_sf"/>
</dbReference>
<dbReference type="GO" id="GO:0003676">
    <property type="term" value="F:nucleic acid binding"/>
    <property type="evidence" value="ECO:0007669"/>
    <property type="project" value="InterPro"/>
</dbReference>
<dbReference type="InterPro" id="IPR052579">
    <property type="entry name" value="Zinc_finger_SWIM"/>
</dbReference>
<dbReference type="Gene3D" id="4.10.60.10">
    <property type="entry name" value="Zinc finger, CCHC-type"/>
    <property type="match status" value="1"/>
</dbReference>
<dbReference type="InterPro" id="IPR014842">
    <property type="entry name" value="AFT"/>
</dbReference>
<dbReference type="GO" id="GO:0045944">
    <property type="term" value="P:positive regulation of transcription by RNA polymerase II"/>
    <property type="evidence" value="ECO:0007669"/>
    <property type="project" value="InterPro"/>
</dbReference>
<dbReference type="OrthoDB" id="1880067at2759"/>
<keyword evidence="3" id="KW-1185">Reference proteome</keyword>
<protein>
    <submittedName>
        <fullName evidence="2">17336_t:CDS:1</fullName>
    </submittedName>
</protein>
<name>A0A9N9I419_9GLOM</name>
<dbReference type="GO" id="GO:0010106">
    <property type="term" value="P:cellular response to iron ion starvation"/>
    <property type="evidence" value="ECO:0007669"/>
    <property type="project" value="InterPro"/>
</dbReference>
<dbReference type="InterPro" id="IPR001878">
    <property type="entry name" value="Znf_CCHC"/>
</dbReference>
<feature type="domain" description="CCHC-type" evidence="1">
    <location>
        <begin position="467"/>
        <end position="483"/>
    </location>
</feature>
<dbReference type="InterPro" id="IPR018289">
    <property type="entry name" value="MULE_transposase_dom"/>
</dbReference>
<evidence type="ECO:0000259" key="1">
    <source>
        <dbReference type="SMART" id="SM00343"/>
    </source>
</evidence>
<evidence type="ECO:0000313" key="2">
    <source>
        <dbReference type="EMBL" id="CAG8719131.1"/>
    </source>
</evidence>